<keyword evidence="4 6" id="KW-1133">Transmembrane helix</keyword>
<proteinExistence type="predicted"/>
<dbReference type="AlphaFoldDB" id="A0A1I5TR16"/>
<evidence type="ECO:0000256" key="5">
    <source>
        <dbReference type="ARBA" id="ARBA00023136"/>
    </source>
</evidence>
<dbReference type="STRING" id="1884432.SAMN05518683_11158"/>
<evidence type="ECO:0000256" key="1">
    <source>
        <dbReference type="ARBA" id="ARBA00004651"/>
    </source>
</evidence>
<dbReference type="PANTHER" id="PTHR35007:SF2">
    <property type="entry name" value="PILUS ASSEMBLE PROTEIN"/>
    <property type="match status" value="1"/>
</dbReference>
<reference evidence="9" key="1">
    <citation type="submission" date="2016-10" db="EMBL/GenBank/DDBJ databases">
        <authorList>
            <person name="Varghese N."/>
            <person name="Submissions S."/>
        </authorList>
    </citation>
    <scope>NUCLEOTIDE SEQUENCE [LARGE SCALE GENOMIC DNA]</scope>
    <source>
        <strain evidence="9">S7</strain>
    </source>
</reference>
<evidence type="ECO:0000313" key="9">
    <source>
        <dbReference type="Proteomes" id="UP000198892"/>
    </source>
</evidence>
<keyword evidence="5 6" id="KW-0472">Membrane</keyword>
<keyword evidence="9" id="KW-1185">Reference proteome</keyword>
<keyword evidence="3 6" id="KW-0812">Transmembrane</keyword>
<dbReference type="RefSeq" id="WP_093337423.1">
    <property type="nucleotide sequence ID" value="NZ_FOXD01000011.1"/>
</dbReference>
<accession>A0A1I5TR16</accession>
<protein>
    <submittedName>
        <fullName evidence="8">Tight adherence protein C</fullName>
    </submittedName>
</protein>
<feature type="transmembrane region" description="Helical" evidence="6">
    <location>
        <begin position="118"/>
        <end position="137"/>
    </location>
</feature>
<dbReference type="Pfam" id="PF00482">
    <property type="entry name" value="T2SSF"/>
    <property type="match status" value="1"/>
</dbReference>
<dbReference type="OrthoDB" id="2574794at2"/>
<evidence type="ECO:0000256" key="2">
    <source>
        <dbReference type="ARBA" id="ARBA00022475"/>
    </source>
</evidence>
<dbReference type="EMBL" id="FOXD01000011">
    <property type="protein sequence ID" value="SFP85512.1"/>
    <property type="molecule type" value="Genomic_DNA"/>
</dbReference>
<keyword evidence="2" id="KW-1003">Cell membrane</keyword>
<feature type="domain" description="Type II secretion system protein GspF" evidence="7">
    <location>
        <begin position="156"/>
        <end position="282"/>
    </location>
</feature>
<evidence type="ECO:0000259" key="7">
    <source>
        <dbReference type="Pfam" id="PF00482"/>
    </source>
</evidence>
<dbReference type="GO" id="GO:0005886">
    <property type="term" value="C:plasma membrane"/>
    <property type="evidence" value="ECO:0007669"/>
    <property type="project" value="UniProtKB-SubCell"/>
</dbReference>
<evidence type="ECO:0000313" key="8">
    <source>
        <dbReference type="EMBL" id="SFP85512.1"/>
    </source>
</evidence>
<comment type="subcellular location">
    <subcellularLocation>
        <location evidence="1">Cell membrane</location>
        <topology evidence="1">Multi-pass membrane protein</topology>
    </subcellularLocation>
</comment>
<evidence type="ECO:0000256" key="6">
    <source>
        <dbReference type="SAM" id="Phobius"/>
    </source>
</evidence>
<feature type="transmembrane region" description="Helical" evidence="6">
    <location>
        <begin position="265"/>
        <end position="290"/>
    </location>
</feature>
<evidence type="ECO:0000256" key="3">
    <source>
        <dbReference type="ARBA" id="ARBA00022692"/>
    </source>
</evidence>
<sequence length="297" mass="33507">MKLVISVLVFLVLILIFFPAASIRAMILRKKLMKESPEEKVRRKGILERFNPLVQSLMLALNIRISHQKKEFLQSRLNRAGYQEKMSVDHFITFKVLSAATAAVYFLFLGGVGGNPTMFFLAAGFLPLGYKIPDVWLSGRIKARQEKIRRELPYALNAISILADAGTNLFPAIQEVAEKQKGEFSKELTLVIRDVNMGVPQGRALEEVGYRCQVDEVSRFVSSITQNLERGSAGITETLRLQAAEVWERRKKHAQQLGEQASMKLFLPLVLLAFPAMMIFMIGPVVLSLFDFFQNGQ</sequence>
<evidence type="ECO:0000256" key="4">
    <source>
        <dbReference type="ARBA" id="ARBA00022989"/>
    </source>
</evidence>
<dbReference type="Proteomes" id="UP000198892">
    <property type="component" value="Unassembled WGS sequence"/>
</dbReference>
<feature type="transmembrane region" description="Helical" evidence="6">
    <location>
        <begin position="88"/>
        <end position="112"/>
    </location>
</feature>
<organism evidence="8 9">
    <name type="scientific">Salibacterium halotolerans</name>
    <dbReference type="NCBI Taxonomy" id="1884432"/>
    <lineage>
        <taxon>Bacteria</taxon>
        <taxon>Bacillati</taxon>
        <taxon>Bacillota</taxon>
        <taxon>Bacilli</taxon>
        <taxon>Bacillales</taxon>
        <taxon>Bacillaceae</taxon>
    </lineage>
</organism>
<gene>
    <name evidence="8" type="ORF">SAMN05518683_11158</name>
</gene>
<name>A0A1I5TR16_9BACI</name>
<dbReference type="InterPro" id="IPR018076">
    <property type="entry name" value="T2SS_GspF_dom"/>
</dbReference>
<dbReference type="PANTHER" id="PTHR35007">
    <property type="entry name" value="INTEGRAL MEMBRANE PROTEIN-RELATED"/>
    <property type="match status" value="1"/>
</dbReference>